<dbReference type="STRING" id="880071.Fleli_0416"/>
<protein>
    <recommendedName>
        <fullName evidence="1">Outer membrane protein beta-barrel domain-containing protein</fullName>
    </recommendedName>
</protein>
<dbReference type="AlphaFoldDB" id="I4AG07"/>
<dbReference type="RefSeq" id="WP_014796352.1">
    <property type="nucleotide sequence ID" value="NC_018018.1"/>
</dbReference>
<proteinExistence type="predicted"/>
<evidence type="ECO:0000313" key="3">
    <source>
        <dbReference type="Proteomes" id="UP000006054"/>
    </source>
</evidence>
<gene>
    <name evidence="2" type="ordered locus">Fleli_0416</name>
</gene>
<keyword evidence="3" id="KW-1185">Reference proteome</keyword>
<dbReference type="HOGENOM" id="CLU_082712_1_1_10"/>
<feature type="domain" description="Outer membrane protein beta-barrel" evidence="1">
    <location>
        <begin position="50"/>
        <end position="229"/>
    </location>
</feature>
<dbReference type="Pfam" id="PF13568">
    <property type="entry name" value="OMP_b-brl_2"/>
    <property type="match status" value="1"/>
</dbReference>
<dbReference type="Proteomes" id="UP000006054">
    <property type="component" value="Chromosome"/>
</dbReference>
<dbReference type="eggNOG" id="ENOG502Z7U1">
    <property type="taxonomic scope" value="Bacteria"/>
</dbReference>
<accession>I4AG07</accession>
<sequence precursor="true">MKIRQKNNLSSILFIFLFFGIAFSVSAQKTNKKKPVNQDKRLKDKSLNIPDYDSKPLHYGFILGMHYGTFRIDYSDYFAKNSDTTIALLPQRTFSNFAVGMIIDLPMGEEFNFRFTPTVGLYEYSVTHKVLERSTGKYIDTAVPIESVFFDFPILIKYKSLRRNNNRLYMVGGLVPSIKVGGRKQRNNEEAFGMEDYNLEITYGLGWDHYFSFFKFAPEIRFSHGIANMNLRNQSIYYKNIERLTTHKISLLFHFE</sequence>
<reference evidence="3" key="1">
    <citation type="submission" date="2012-06" db="EMBL/GenBank/DDBJ databases">
        <title>The complete genome of Flexibacter litoralis DSM 6794.</title>
        <authorList>
            <person name="Lucas S."/>
            <person name="Copeland A."/>
            <person name="Lapidus A."/>
            <person name="Glavina del Rio T."/>
            <person name="Dalin E."/>
            <person name="Tice H."/>
            <person name="Bruce D."/>
            <person name="Goodwin L."/>
            <person name="Pitluck S."/>
            <person name="Peters L."/>
            <person name="Ovchinnikova G."/>
            <person name="Lu M."/>
            <person name="Kyrpides N."/>
            <person name="Mavromatis K."/>
            <person name="Ivanova N."/>
            <person name="Brettin T."/>
            <person name="Detter J.C."/>
            <person name="Han C."/>
            <person name="Larimer F."/>
            <person name="Land M."/>
            <person name="Hauser L."/>
            <person name="Markowitz V."/>
            <person name="Cheng J.-F."/>
            <person name="Hugenholtz P."/>
            <person name="Woyke T."/>
            <person name="Wu D."/>
            <person name="Spring S."/>
            <person name="Lang E."/>
            <person name="Kopitz M."/>
            <person name="Brambilla E."/>
            <person name="Klenk H.-P."/>
            <person name="Eisen J.A."/>
        </authorList>
    </citation>
    <scope>NUCLEOTIDE SEQUENCE [LARGE SCALE GENOMIC DNA]</scope>
    <source>
        <strain evidence="3">ATCC 23117 / DSM 6794 / NBRC 15988 / NCIMB 1366 / Sio-4</strain>
    </source>
</reference>
<dbReference type="InterPro" id="IPR025665">
    <property type="entry name" value="Beta-barrel_OMP_2"/>
</dbReference>
<organism evidence="2 3">
    <name type="scientific">Bernardetia litoralis (strain ATCC 23117 / DSM 6794 / NBRC 15988 / NCIMB 1366 / Fx l1 / Sio-4)</name>
    <name type="common">Flexibacter litoralis</name>
    <dbReference type="NCBI Taxonomy" id="880071"/>
    <lineage>
        <taxon>Bacteria</taxon>
        <taxon>Pseudomonadati</taxon>
        <taxon>Bacteroidota</taxon>
        <taxon>Cytophagia</taxon>
        <taxon>Cytophagales</taxon>
        <taxon>Bernardetiaceae</taxon>
        <taxon>Bernardetia</taxon>
    </lineage>
</organism>
<evidence type="ECO:0000259" key="1">
    <source>
        <dbReference type="Pfam" id="PF13568"/>
    </source>
</evidence>
<dbReference type="PATRIC" id="fig|880071.3.peg.392"/>
<dbReference type="KEGG" id="fli:Fleli_0416"/>
<dbReference type="OrthoDB" id="1467485at2"/>
<evidence type="ECO:0000313" key="2">
    <source>
        <dbReference type="EMBL" id="AFM02892.1"/>
    </source>
</evidence>
<name>I4AG07_BERLS</name>
<dbReference type="EMBL" id="CP003345">
    <property type="protein sequence ID" value="AFM02892.1"/>
    <property type="molecule type" value="Genomic_DNA"/>
</dbReference>